<organism evidence="2 3">
    <name type="scientific">Microthlaspi erraticum</name>
    <dbReference type="NCBI Taxonomy" id="1685480"/>
    <lineage>
        <taxon>Eukaryota</taxon>
        <taxon>Viridiplantae</taxon>
        <taxon>Streptophyta</taxon>
        <taxon>Embryophyta</taxon>
        <taxon>Tracheophyta</taxon>
        <taxon>Spermatophyta</taxon>
        <taxon>Magnoliopsida</taxon>
        <taxon>eudicotyledons</taxon>
        <taxon>Gunneridae</taxon>
        <taxon>Pentapetalae</taxon>
        <taxon>rosids</taxon>
        <taxon>malvids</taxon>
        <taxon>Brassicales</taxon>
        <taxon>Brassicaceae</taxon>
        <taxon>Coluteocarpeae</taxon>
        <taxon>Microthlaspi</taxon>
    </lineage>
</organism>
<proteinExistence type="predicted"/>
<name>A0A6D2L5G2_9BRAS</name>
<gene>
    <name evidence="2" type="ORF">MERR_LOCUS46797</name>
</gene>
<reference evidence="2" key="1">
    <citation type="submission" date="2020-01" db="EMBL/GenBank/DDBJ databases">
        <authorList>
            <person name="Mishra B."/>
        </authorList>
    </citation>
    <scope>NUCLEOTIDE SEQUENCE [LARGE SCALE GENOMIC DNA]</scope>
</reference>
<evidence type="ECO:0000256" key="1">
    <source>
        <dbReference type="SAM" id="MobiDB-lite"/>
    </source>
</evidence>
<dbReference type="AlphaFoldDB" id="A0A6D2L5G2"/>
<evidence type="ECO:0000313" key="2">
    <source>
        <dbReference type="EMBL" id="CAA7059561.1"/>
    </source>
</evidence>
<evidence type="ECO:0000313" key="3">
    <source>
        <dbReference type="Proteomes" id="UP000467841"/>
    </source>
</evidence>
<keyword evidence="3" id="KW-1185">Reference proteome</keyword>
<comment type="caution">
    <text evidence="2">The sequence shown here is derived from an EMBL/GenBank/DDBJ whole genome shotgun (WGS) entry which is preliminary data.</text>
</comment>
<protein>
    <submittedName>
        <fullName evidence="2">Uncharacterized protein</fullName>
    </submittedName>
</protein>
<sequence length="92" mass="10031">MSSLGTQASNKKKVMHNKPSTKAASRFPGNEVYPPARNTNLPAASDLSGGLALFYMDDLDVKILYSNKRMIGTEARIEGRKVNTTFTDGKIP</sequence>
<dbReference type="Proteomes" id="UP000467841">
    <property type="component" value="Unassembled WGS sequence"/>
</dbReference>
<accession>A0A6D2L5G2</accession>
<feature type="region of interest" description="Disordered" evidence="1">
    <location>
        <begin position="1"/>
        <end position="39"/>
    </location>
</feature>
<dbReference type="EMBL" id="CACVBM020001784">
    <property type="protein sequence ID" value="CAA7059561.1"/>
    <property type="molecule type" value="Genomic_DNA"/>
</dbReference>